<accession>A0A444RQB4</accession>
<name>A0A444RQB4_VERDA</name>
<dbReference type="AlphaFoldDB" id="A0A444RQB4"/>
<reference evidence="2 3" key="1">
    <citation type="submission" date="2018-12" db="EMBL/GenBank/DDBJ databases">
        <title>Genome of Verticillium dahliae isolate Getta Getta.</title>
        <authorList>
            <person name="Gardiner D.M."/>
        </authorList>
    </citation>
    <scope>NUCLEOTIDE SEQUENCE [LARGE SCALE GENOMIC DNA]</scope>
    <source>
        <strain evidence="2 3">Getta Getta</strain>
    </source>
</reference>
<evidence type="ECO:0000313" key="2">
    <source>
        <dbReference type="EMBL" id="RXG43421.1"/>
    </source>
</evidence>
<proteinExistence type="predicted"/>
<dbReference type="Proteomes" id="UP000288725">
    <property type="component" value="Chromosome 6"/>
</dbReference>
<dbReference type="EMBL" id="RSDZ01000105">
    <property type="protein sequence ID" value="RXG43421.1"/>
    <property type="molecule type" value="Genomic_DNA"/>
</dbReference>
<evidence type="ECO:0000313" key="3">
    <source>
        <dbReference type="Proteomes" id="UP000288725"/>
    </source>
</evidence>
<sequence>MHCSSPALCCHPVATRSSSTSARLLGRSGKATTTATTTATRSPLPSGFDVVIQRQLLVHLSDGRGAVSWKPAGRRDLAAILRAVDCTPPCSSGAQHKHTGPCSQTSSLCQEPDCGGLLPAPQASCKRQQGIRLMDQGMGALKSVDFAYDCVDNQSLDTWSPSTEGYWALYTRA</sequence>
<evidence type="ECO:0000256" key="1">
    <source>
        <dbReference type="SAM" id="MobiDB-lite"/>
    </source>
</evidence>
<organism evidence="2 3">
    <name type="scientific">Verticillium dahliae</name>
    <name type="common">Verticillium wilt</name>
    <dbReference type="NCBI Taxonomy" id="27337"/>
    <lineage>
        <taxon>Eukaryota</taxon>
        <taxon>Fungi</taxon>
        <taxon>Dikarya</taxon>
        <taxon>Ascomycota</taxon>
        <taxon>Pezizomycotina</taxon>
        <taxon>Sordariomycetes</taxon>
        <taxon>Hypocreomycetidae</taxon>
        <taxon>Glomerellales</taxon>
        <taxon>Plectosphaerellaceae</taxon>
        <taxon>Verticillium</taxon>
    </lineage>
</organism>
<feature type="region of interest" description="Disordered" evidence="1">
    <location>
        <begin position="21"/>
        <end position="40"/>
    </location>
</feature>
<comment type="caution">
    <text evidence="2">The sequence shown here is derived from an EMBL/GenBank/DDBJ whole genome shotgun (WGS) entry which is preliminary data.</text>
</comment>
<feature type="compositionally biased region" description="Low complexity" evidence="1">
    <location>
        <begin position="31"/>
        <end position="40"/>
    </location>
</feature>
<protein>
    <submittedName>
        <fullName evidence="2">Uncharacterized protein</fullName>
    </submittedName>
</protein>
<gene>
    <name evidence="2" type="ORF">VDGE_30399</name>
</gene>